<reference evidence="1" key="1">
    <citation type="journal article" date="2010" name="Nucleic Acids Res.">
        <title>Two novel families of plasmids from hyperthermophilic archaea encoding new families of replication proteins.</title>
        <authorList>
            <person name="Soler N."/>
            <person name="Marguet E."/>
            <person name="Cortez D."/>
            <person name="Desnoues N."/>
            <person name="Keller J."/>
            <person name="van Tilbeurgh H."/>
            <person name="Sezonov G."/>
            <person name="Forterre P."/>
        </authorList>
    </citation>
    <scope>NUCLEOTIDE SEQUENCE</scope>
    <source>
        <strain evidence="1">26/2</strain>
        <plasmid evidence="1">pT26-2</plasmid>
    </source>
</reference>
<sequence>MKFLVFTRLPDEDYWTYVGDCYDASEVDKLCEILKKTAREGKLYVRIEAWPDEEVEDLCMGGRS</sequence>
<dbReference type="EMBL" id="GU056179">
    <property type="protein sequence ID" value="ADF80249.1"/>
    <property type="molecule type" value="Genomic_DNA"/>
</dbReference>
<dbReference type="AlphaFoldDB" id="D6MY48"/>
<proteinExistence type="predicted"/>
<accession>D6MY48</accession>
<gene>
    <name evidence="1" type="ORF">t26-25</name>
</gene>
<geneLocation type="plasmid" evidence="1">
    <name>pT26-2</name>
</geneLocation>
<organism evidence="1">
    <name type="scientific">Thermococcus sp. 26/2</name>
    <dbReference type="NCBI Taxonomy" id="758583"/>
    <lineage>
        <taxon>Archaea</taxon>
        <taxon>Methanobacteriati</taxon>
        <taxon>Methanobacteriota</taxon>
        <taxon>Thermococci</taxon>
        <taxon>Thermococcales</taxon>
        <taxon>Thermococcaceae</taxon>
        <taxon>Thermococcus</taxon>
    </lineage>
</organism>
<name>D6MY48_9EURY</name>
<protein>
    <submittedName>
        <fullName evidence="1">T26-25p</fullName>
    </submittedName>
</protein>
<evidence type="ECO:0000313" key="1">
    <source>
        <dbReference type="EMBL" id="ADF80249.1"/>
    </source>
</evidence>
<dbReference type="RefSeq" id="WP_013088015.1">
    <property type="nucleotide sequence ID" value="NC_014116.1"/>
</dbReference>
<keyword evidence="1" id="KW-0614">Plasmid</keyword>